<name>A0A2H4SKZ5_CORMI</name>
<dbReference type="OrthoDB" id="3340390at2759"/>
<gene>
    <name evidence="5" type="ORF">A9K55_003908</name>
</gene>
<dbReference type="InterPro" id="IPR029063">
    <property type="entry name" value="SAM-dependent_MTases_sf"/>
</dbReference>
<dbReference type="InterPro" id="IPR016461">
    <property type="entry name" value="COMT-like"/>
</dbReference>
<dbReference type="AlphaFoldDB" id="A0A2H4SKZ5"/>
<dbReference type="PANTHER" id="PTHR43712">
    <property type="entry name" value="PUTATIVE (AFU_ORTHOLOGUE AFUA_4G14580)-RELATED"/>
    <property type="match status" value="1"/>
</dbReference>
<dbReference type="VEuPathDB" id="FungiDB:CCM_04907"/>
<proteinExistence type="predicted"/>
<dbReference type="Proteomes" id="UP000323067">
    <property type="component" value="Chromosome v"/>
</dbReference>
<keyword evidence="1" id="KW-0489">Methyltransferase</keyword>
<sequence length="401" mass="43475">MGSSTSAPTPVSDIDALITQLQAIIADPSGCTTGVDDTTRQRLKQLTRAASVALEEPFETVQRLVYSPLPLITTRIAQKHNIFAALAGAPGGGPVSLAALGAATGLPPAVLASVVDYLGAQGLLLSEPGEAARATGLTRLMLAPLFQDAVTHFHDNCLPAFAALDTVLSAPEQRLNAFQVGQHSSQDFYTWLETRPVQHGAFHRFMEAQFASLPTWLDAVDVAAVMSGEPDQVAFVDVGGGNGQQIAALKARIPDLQGRVVLQDRPEVLDRALEVEGMERMSYDYLTEQPIKDARVYYFRQIMHNNDDATCVRILESQRLAMSADSIVIIDDKCLSDDKPPQDGPGVEYTAALSIAMEAMFNAQERREAHWRALLPRAGLVVKDIRRFTKFEDAVIIAAKQ</sequence>
<dbReference type="InterPro" id="IPR036388">
    <property type="entry name" value="WH-like_DNA-bd_sf"/>
</dbReference>
<protein>
    <submittedName>
        <fullName evidence="5">O-family 2</fullName>
    </submittedName>
</protein>
<dbReference type="InterPro" id="IPR001077">
    <property type="entry name" value="COMT_C"/>
</dbReference>
<evidence type="ECO:0000313" key="6">
    <source>
        <dbReference type="Proteomes" id="UP000323067"/>
    </source>
</evidence>
<dbReference type="Gene3D" id="3.40.50.150">
    <property type="entry name" value="Vaccinia Virus protein VP39"/>
    <property type="match status" value="1"/>
</dbReference>
<keyword evidence="2" id="KW-0808">Transferase</keyword>
<evidence type="ECO:0000259" key="4">
    <source>
        <dbReference type="Pfam" id="PF00891"/>
    </source>
</evidence>
<accession>A0A2H4SKZ5</accession>
<dbReference type="Gene3D" id="1.10.10.10">
    <property type="entry name" value="Winged helix-like DNA-binding domain superfamily/Winged helix DNA-binding domain"/>
    <property type="match status" value="1"/>
</dbReference>
<dbReference type="SUPFAM" id="SSF46785">
    <property type="entry name" value="Winged helix' DNA-binding domain"/>
    <property type="match status" value="1"/>
</dbReference>
<dbReference type="SUPFAM" id="SSF53335">
    <property type="entry name" value="S-adenosyl-L-methionine-dependent methyltransferases"/>
    <property type="match status" value="1"/>
</dbReference>
<feature type="domain" description="O-methyltransferase C-terminal" evidence="4">
    <location>
        <begin position="235"/>
        <end position="379"/>
    </location>
</feature>
<dbReference type="Pfam" id="PF00891">
    <property type="entry name" value="Methyltransf_2"/>
    <property type="match status" value="1"/>
</dbReference>
<dbReference type="PANTHER" id="PTHR43712:SF4">
    <property type="entry name" value="O-METHYLTRANSFERASE DOMAIN-CONTAINING PROTEIN"/>
    <property type="match status" value="1"/>
</dbReference>
<evidence type="ECO:0000313" key="5">
    <source>
        <dbReference type="EMBL" id="ATY63776.1"/>
    </source>
</evidence>
<dbReference type="PROSITE" id="PS51683">
    <property type="entry name" value="SAM_OMT_II"/>
    <property type="match status" value="1"/>
</dbReference>
<evidence type="ECO:0000256" key="3">
    <source>
        <dbReference type="ARBA" id="ARBA00022691"/>
    </source>
</evidence>
<dbReference type="EMBL" id="CP023325">
    <property type="protein sequence ID" value="ATY63776.1"/>
    <property type="molecule type" value="Genomic_DNA"/>
</dbReference>
<dbReference type="GO" id="GO:0032259">
    <property type="term" value="P:methylation"/>
    <property type="evidence" value="ECO:0007669"/>
    <property type="project" value="UniProtKB-KW"/>
</dbReference>
<evidence type="ECO:0000256" key="1">
    <source>
        <dbReference type="ARBA" id="ARBA00022603"/>
    </source>
</evidence>
<organism evidence="5 6">
    <name type="scientific">Cordyceps militaris</name>
    <name type="common">Caterpillar fungus</name>
    <name type="synonym">Clavaria militaris</name>
    <dbReference type="NCBI Taxonomy" id="73501"/>
    <lineage>
        <taxon>Eukaryota</taxon>
        <taxon>Fungi</taxon>
        <taxon>Dikarya</taxon>
        <taxon>Ascomycota</taxon>
        <taxon>Pezizomycotina</taxon>
        <taxon>Sordariomycetes</taxon>
        <taxon>Hypocreomycetidae</taxon>
        <taxon>Hypocreales</taxon>
        <taxon>Cordycipitaceae</taxon>
        <taxon>Cordyceps</taxon>
    </lineage>
</organism>
<dbReference type="GO" id="GO:0008171">
    <property type="term" value="F:O-methyltransferase activity"/>
    <property type="evidence" value="ECO:0007669"/>
    <property type="project" value="InterPro"/>
</dbReference>
<reference evidence="5 6" key="1">
    <citation type="journal article" date="2017" name="BMC Genomics">
        <title>Chromosome level assembly and secondary metabolite potential of the parasitic fungus Cordyceps militaris.</title>
        <authorList>
            <person name="Kramer G.J."/>
            <person name="Nodwell J.R."/>
        </authorList>
    </citation>
    <scope>NUCLEOTIDE SEQUENCE [LARGE SCALE GENOMIC DNA]</scope>
    <source>
        <strain evidence="5 6">ATCC 34164</strain>
    </source>
</reference>
<keyword evidence="3" id="KW-0949">S-adenosyl-L-methionine</keyword>
<evidence type="ECO:0000256" key="2">
    <source>
        <dbReference type="ARBA" id="ARBA00022679"/>
    </source>
</evidence>
<dbReference type="InterPro" id="IPR036390">
    <property type="entry name" value="WH_DNA-bd_sf"/>
</dbReference>
<dbReference type="VEuPathDB" id="FungiDB:A9K55_003908"/>